<dbReference type="GO" id="GO:0035999">
    <property type="term" value="P:tetrahydrofolate interconversion"/>
    <property type="evidence" value="ECO:0007669"/>
    <property type="project" value="TreeGrafter"/>
</dbReference>
<evidence type="ECO:0000256" key="3">
    <source>
        <dbReference type="ARBA" id="ARBA00022840"/>
    </source>
</evidence>
<reference evidence="7 8" key="1">
    <citation type="submission" date="2013-09" db="EMBL/GenBank/DDBJ databases">
        <title>Genome sequencing of Arenimonas oryziterrae.</title>
        <authorList>
            <person name="Chen F."/>
            <person name="Wang G."/>
        </authorList>
    </citation>
    <scope>NUCLEOTIDE SEQUENCE [LARGE SCALE GENOMIC DNA]</scope>
    <source>
        <strain evidence="7 8">YC6267</strain>
    </source>
</reference>
<gene>
    <name evidence="7" type="ORF">N789_11645</name>
</gene>
<evidence type="ECO:0000313" key="7">
    <source>
        <dbReference type="EMBL" id="KFN43209.1"/>
    </source>
</evidence>
<dbReference type="GO" id="GO:0009396">
    <property type="term" value="P:folic acid-containing compound biosynthetic process"/>
    <property type="evidence" value="ECO:0007669"/>
    <property type="project" value="TreeGrafter"/>
</dbReference>
<dbReference type="PATRIC" id="fig|1121015.4.peg.1807"/>
<dbReference type="PANTHER" id="PTHR23407">
    <property type="entry name" value="ATPASE INHIBITOR/5-FORMYLTETRAHYDROFOLATE CYCLO-LIGASE"/>
    <property type="match status" value="1"/>
</dbReference>
<dbReference type="InterPro" id="IPR037171">
    <property type="entry name" value="NagB/RpiA_transferase-like"/>
</dbReference>
<feature type="region of interest" description="Disordered" evidence="6">
    <location>
        <begin position="1"/>
        <end position="23"/>
    </location>
</feature>
<keyword evidence="3 4" id="KW-0067">ATP-binding</keyword>
<evidence type="ECO:0000256" key="5">
    <source>
        <dbReference type="RuleBase" id="RU361279"/>
    </source>
</evidence>
<sequence>MQFLNTGPFDTSETASDAAGRKRAWRQTLRQRRQSLPAAERIAAAEAIVARVSAFPAFAQPGYVAGYWATGGELPLHVLQLRLRADQVWCLPCIQDDNTLKFAPWRPGDPLVANRYGIPEPDVVLSSQLDAHALSILLVPLLGFSRDGHRLGMGGGYYDRSLAFRQQAAAPPWLLGIGYAFQELPDLTGEDWDVGLDAVATPDELVICR</sequence>
<dbReference type="SUPFAM" id="SSF100950">
    <property type="entry name" value="NagB/RpiA/CoA transferase-like"/>
    <property type="match status" value="1"/>
</dbReference>
<dbReference type="GO" id="GO:0005524">
    <property type="term" value="F:ATP binding"/>
    <property type="evidence" value="ECO:0007669"/>
    <property type="project" value="UniProtKB-KW"/>
</dbReference>
<dbReference type="Gene3D" id="3.40.50.10420">
    <property type="entry name" value="NagB/RpiA/CoA transferase-like"/>
    <property type="match status" value="1"/>
</dbReference>
<dbReference type="GO" id="GO:0046872">
    <property type="term" value="F:metal ion binding"/>
    <property type="evidence" value="ECO:0007669"/>
    <property type="project" value="UniProtKB-KW"/>
</dbReference>
<keyword evidence="2 4" id="KW-0547">Nucleotide-binding</keyword>
<organism evidence="7 8">
    <name type="scientific">Arenimonas oryziterrae DSM 21050 = YC6267</name>
    <dbReference type="NCBI Taxonomy" id="1121015"/>
    <lineage>
        <taxon>Bacteria</taxon>
        <taxon>Pseudomonadati</taxon>
        <taxon>Pseudomonadota</taxon>
        <taxon>Gammaproteobacteria</taxon>
        <taxon>Lysobacterales</taxon>
        <taxon>Lysobacteraceae</taxon>
        <taxon>Arenimonas</taxon>
    </lineage>
</organism>
<dbReference type="EMBL" id="AVCI01000006">
    <property type="protein sequence ID" value="KFN43209.1"/>
    <property type="molecule type" value="Genomic_DNA"/>
</dbReference>
<dbReference type="PIRSF" id="PIRSF006806">
    <property type="entry name" value="FTHF_cligase"/>
    <property type="match status" value="1"/>
</dbReference>
<feature type="binding site" evidence="4">
    <location>
        <begin position="22"/>
        <end position="26"/>
    </location>
    <ligand>
        <name>ATP</name>
        <dbReference type="ChEBI" id="CHEBI:30616"/>
    </ligand>
</feature>
<dbReference type="EC" id="6.3.3.2" evidence="5"/>
<dbReference type="AlphaFoldDB" id="A0A091AX08"/>
<evidence type="ECO:0000313" key="8">
    <source>
        <dbReference type="Proteomes" id="UP000029385"/>
    </source>
</evidence>
<dbReference type="PANTHER" id="PTHR23407:SF1">
    <property type="entry name" value="5-FORMYLTETRAHYDROFOLATE CYCLO-LIGASE"/>
    <property type="match status" value="1"/>
</dbReference>
<feature type="binding site" evidence="4">
    <location>
        <position position="73"/>
    </location>
    <ligand>
        <name>substrate</name>
    </ligand>
</feature>
<keyword evidence="5" id="KW-0460">Magnesium</keyword>
<feature type="compositionally biased region" description="Polar residues" evidence="6">
    <location>
        <begin position="1"/>
        <end position="15"/>
    </location>
</feature>
<dbReference type="Proteomes" id="UP000029385">
    <property type="component" value="Unassembled WGS sequence"/>
</dbReference>
<dbReference type="InterPro" id="IPR024185">
    <property type="entry name" value="FTHF_cligase-like_sf"/>
</dbReference>
<dbReference type="NCBIfam" id="TIGR02727">
    <property type="entry name" value="MTHFS_bact"/>
    <property type="match status" value="1"/>
</dbReference>
<dbReference type="GO" id="GO:0030272">
    <property type="term" value="F:5-formyltetrahydrofolate cyclo-ligase activity"/>
    <property type="evidence" value="ECO:0007669"/>
    <property type="project" value="UniProtKB-EC"/>
</dbReference>
<dbReference type="STRING" id="1121015.GCA_000420545_02560"/>
<dbReference type="eggNOG" id="COG0212">
    <property type="taxonomic scope" value="Bacteria"/>
</dbReference>
<proteinExistence type="inferred from homology"/>
<comment type="caution">
    <text evidence="7">The sequence shown here is derived from an EMBL/GenBank/DDBJ whole genome shotgun (WGS) entry which is preliminary data.</text>
</comment>
<evidence type="ECO:0000256" key="6">
    <source>
        <dbReference type="SAM" id="MobiDB-lite"/>
    </source>
</evidence>
<keyword evidence="8" id="KW-1185">Reference proteome</keyword>
<feature type="binding site" evidence="4">
    <location>
        <begin position="150"/>
        <end position="158"/>
    </location>
    <ligand>
        <name>ATP</name>
        <dbReference type="ChEBI" id="CHEBI:30616"/>
    </ligand>
</feature>
<comment type="similarity">
    <text evidence="1 5">Belongs to the 5-formyltetrahydrofolate cyclo-ligase family.</text>
</comment>
<keyword evidence="5" id="KW-0479">Metal-binding</keyword>
<protein>
    <recommendedName>
        <fullName evidence="5">5-formyltetrahydrofolate cyclo-ligase</fullName>
        <ecNumber evidence="5">6.3.3.2</ecNumber>
    </recommendedName>
</protein>
<evidence type="ECO:0000256" key="2">
    <source>
        <dbReference type="ARBA" id="ARBA00022741"/>
    </source>
</evidence>
<dbReference type="Pfam" id="PF01812">
    <property type="entry name" value="5-FTHF_cyc-lig"/>
    <property type="match status" value="1"/>
</dbReference>
<comment type="catalytic activity">
    <reaction evidence="5">
        <text>(6S)-5-formyl-5,6,7,8-tetrahydrofolate + ATP = (6R)-5,10-methenyltetrahydrofolate + ADP + phosphate</text>
        <dbReference type="Rhea" id="RHEA:10488"/>
        <dbReference type="ChEBI" id="CHEBI:30616"/>
        <dbReference type="ChEBI" id="CHEBI:43474"/>
        <dbReference type="ChEBI" id="CHEBI:57455"/>
        <dbReference type="ChEBI" id="CHEBI:57457"/>
        <dbReference type="ChEBI" id="CHEBI:456216"/>
        <dbReference type="EC" id="6.3.3.2"/>
    </reaction>
</comment>
<name>A0A091AX08_9GAMM</name>
<accession>A0A091AX08</accession>
<evidence type="ECO:0000256" key="4">
    <source>
        <dbReference type="PIRSR" id="PIRSR006806-1"/>
    </source>
</evidence>
<dbReference type="OrthoDB" id="9801938at2"/>
<evidence type="ECO:0000256" key="1">
    <source>
        <dbReference type="ARBA" id="ARBA00010638"/>
    </source>
</evidence>
<comment type="cofactor">
    <cofactor evidence="5">
        <name>Mg(2+)</name>
        <dbReference type="ChEBI" id="CHEBI:18420"/>
    </cofactor>
</comment>
<dbReference type="InterPro" id="IPR002698">
    <property type="entry name" value="FTHF_cligase"/>
</dbReference>